<evidence type="ECO:0000256" key="3">
    <source>
        <dbReference type="ARBA" id="ARBA00022544"/>
    </source>
</evidence>
<keyword evidence="4" id="KW-0732">Signal</keyword>
<feature type="domain" description="Spore germination GerAC-like C-terminal" evidence="8">
    <location>
        <begin position="206"/>
        <end position="366"/>
    </location>
</feature>
<dbReference type="Gene3D" id="3.30.300.210">
    <property type="entry name" value="Nutrient germinant receptor protein C, domain 3"/>
    <property type="match status" value="1"/>
</dbReference>
<evidence type="ECO:0000256" key="6">
    <source>
        <dbReference type="ARBA" id="ARBA00023139"/>
    </source>
</evidence>
<accession>A0ABQ4MDH9</accession>
<evidence type="ECO:0000259" key="9">
    <source>
        <dbReference type="Pfam" id="PF25198"/>
    </source>
</evidence>
<sequence length="369" mass="41992">MKKIICCLLAIAMPWTISGCQFKDIDKRSFVLAIGIDRPEDKDKKNQFEVTLKMAIPEGDPTKRSQEPVVITEIAESVPEAVRLAKSKTDKELDFSHCKAMIYGESLARDNIIPLVDWSSRRRDIQLIMFVAVGQPTAREVVKMQTKSERLPGNALILGLGKEGTESPYIKSAYSFDLSRRTTEHGLDPFMPVVRTKHPDMLIIDRVALFNKQKLVTILSPDETRMLNLLTSNHLRSSFKVDAEGNSFDYNLENSKAKYRIKADKEKKAIVEYHLSGKASLEENMKGTPVTGPVLRAISKAASEKWERDSVKLFKKIQASGVDPFGWGLRYYSRNWNNSTERQDWERLFPGLEFQVKADLKVKYTGMIR</sequence>
<comment type="similarity">
    <text evidence="2">Belongs to the GerABKC lipoprotein family.</text>
</comment>
<dbReference type="PANTHER" id="PTHR35789:SF1">
    <property type="entry name" value="SPORE GERMINATION PROTEIN B3"/>
    <property type="match status" value="1"/>
</dbReference>
<comment type="caution">
    <text evidence="10">The sequence shown here is derived from an EMBL/GenBank/DDBJ whole genome shotgun (WGS) entry which is preliminary data.</text>
</comment>
<proteinExistence type="inferred from homology"/>
<keyword evidence="3" id="KW-0309">Germination</keyword>
<comment type="subcellular location">
    <subcellularLocation>
        <location evidence="1">Membrane</location>
        <topology evidence="1">Lipid-anchor</topology>
    </subcellularLocation>
</comment>
<reference evidence="10 11" key="1">
    <citation type="submission" date="2021-03" db="EMBL/GenBank/DDBJ databases">
        <title>Antimicrobial resistance genes in bacteria isolated from Japanese honey, and their potential for conferring macrolide and lincosamide resistance in the American foulbrood pathogen Paenibacillus larvae.</title>
        <authorList>
            <person name="Okamoto M."/>
            <person name="Kumagai M."/>
            <person name="Kanamori H."/>
            <person name="Takamatsu D."/>
        </authorList>
    </citation>
    <scope>NUCLEOTIDE SEQUENCE [LARGE SCALE GENOMIC DNA]</scope>
    <source>
        <strain evidence="10 11">J42TS3</strain>
    </source>
</reference>
<keyword evidence="11" id="KW-1185">Reference proteome</keyword>
<feature type="domain" description="Spore germination protein N-terminal" evidence="9">
    <location>
        <begin position="23"/>
        <end position="195"/>
    </location>
</feature>
<evidence type="ECO:0000256" key="1">
    <source>
        <dbReference type="ARBA" id="ARBA00004635"/>
    </source>
</evidence>
<dbReference type="RefSeq" id="WP_213655411.1">
    <property type="nucleotide sequence ID" value="NZ_BOSL01000009.1"/>
</dbReference>
<dbReference type="InterPro" id="IPR008844">
    <property type="entry name" value="Spore_GerAC-like"/>
</dbReference>
<evidence type="ECO:0000256" key="5">
    <source>
        <dbReference type="ARBA" id="ARBA00023136"/>
    </source>
</evidence>
<dbReference type="InterPro" id="IPR057336">
    <property type="entry name" value="GerAC_N"/>
</dbReference>
<gene>
    <name evidence="10" type="primary">grkc_1</name>
    <name evidence="10" type="ORF">J42TS3_30290</name>
</gene>
<evidence type="ECO:0000313" key="11">
    <source>
        <dbReference type="Proteomes" id="UP000679992"/>
    </source>
</evidence>
<evidence type="ECO:0000259" key="8">
    <source>
        <dbReference type="Pfam" id="PF05504"/>
    </source>
</evidence>
<evidence type="ECO:0000256" key="2">
    <source>
        <dbReference type="ARBA" id="ARBA00007886"/>
    </source>
</evidence>
<dbReference type="PANTHER" id="PTHR35789">
    <property type="entry name" value="SPORE GERMINATION PROTEIN B3"/>
    <property type="match status" value="1"/>
</dbReference>
<evidence type="ECO:0000256" key="7">
    <source>
        <dbReference type="ARBA" id="ARBA00023288"/>
    </source>
</evidence>
<dbReference type="PROSITE" id="PS51257">
    <property type="entry name" value="PROKAR_LIPOPROTEIN"/>
    <property type="match status" value="1"/>
</dbReference>
<keyword evidence="7" id="KW-0449">Lipoprotein</keyword>
<keyword evidence="6" id="KW-0564">Palmitate</keyword>
<dbReference type="Proteomes" id="UP000679992">
    <property type="component" value="Unassembled WGS sequence"/>
</dbReference>
<dbReference type="EMBL" id="BOSL01000009">
    <property type="protein sequence ID" value="GIP53994.1"/>
    <property type="molecule type" value="Genomic_DNA"/>
</dbReference>
<keyword evidence="5" id="KW-0472">Membrane</keyword>
<organism evidence="10 11">
    <name type="scientific">Paenibacillus vini</name>
    <dbReference type="NCBI Taxonomy" id="1476024"/>
    <lineage>
        <taxon>Bacteria</taxon>
        <taxon>Bacillati</taxon>
        <taxon>Bacillota</taxon>
        <taxon>Bacilli</taxon>
        <taxon>Bacillales</taxon>
        <taxon>Paenibacillaceae</taxon>
        <taxon>Paenibacillus</taxon>
    </lineage>
</organism>
<evidence type="ECO:0000256" key="4">
    <source>
        <dbReference type="ARBA" id="ARBA00022729"/>
    </source>
</evidence>
<dbReference type="InterPro" id="IPR046953">
    <property type="entry name" value="Spore_GerAC-like_C"/>
</dbReference>
<dbReference type="InterPro" id="IPR038501">
    <property type="entry name" value="Spore_GerAC_C_sf"/>
</dbReference>
<dbReference type="Pfam" id="PF25198">
    <property type="entry name" value="Spore_GerAC_N"/>
    <property type="match status" value="1"/>
</dbReference>
<dbReference type="NCBIfam" id="TIGR02887">
    <property type="entry name" value="spore_ger_x_C"/>
    <property type="match status" value="1"/>
</dbReference>
<protein>
    <submittedName>
        <fullName evidence="10">Germination protein</fullName>
    </submittedName>
</protein>
<dbReference type="Pfam" id="PF05504">
    <property type="entry name" value="Spore_GerAC"/>
    <property type="match status" value="1"/>
</dbReference>
<name>A0ABQ4MDH9_9BACL</name>
<evidence type="ECO:0000313" key="10">
    <source>
        <dbReference type="EMBL" id="GIP53994.1"/>
    </source>
</evidence>